<dbReference type="OrthoDB" id="9812372at2"/>
<keyword evidence="5 13" id="KW-1133">Transmembrane helix</keyword>
<dbReference type="InterPro" id="IPR000297">
    <property type="entry name" value="PPIase_PpiC"/>
</dbReference>
<evidence type="ECO:0000256" key="13">
    <source>
        <dbReference type="SAM" id="Phobius"/>
    </source>
</evidence>
<dbReference type="SUPFAM" id="SSF54534">
    <property type="entry name" value="FKBP-like"/>
    <property type="match status" value="1"/>
</dbReference>
<dbReference type="EMBL" id="FQ312005">
    <property type="protein sequence ID" value="CBW27687.1"/>
    <property type="molecule type" value="Genomic_DNA"/>
</dbReference>
<comment type="similarity">
    <text evidence="8">Belongs to the PpiD chaperone family.</text>
</comment>
<dbReference type="GO" id="GO:0003755">
    <property type="term" value="F:peptidyl-prolyl cis-trans isomerase activity"/>
    <property type="evidence" value="ECO:0007669"/>
    <property type="project" value="UniProtKB-KW"/>
</dbReference>
<dbReference type="HOGENOM" id="CLU_550702_0_0_7"/>
<dbReference type="PANTHER" id="PTHR47529">
    <property type="entry name" value="PEPTIDYL-PROLYL CIS-TRANS ISOMERASE D"/>
    <property type="match status" value="1"/>
</dbReference>
<dbReference type="PANTHER" id="PTHR47529:SF1">
    <property type="entry name" value="PERIPLASMIC CHAPERONE PPID"/>
    <property type="match status" value="1"/>
</dbReference>
<accession>E1WYP7</accession>
<evidence type="ECO:0000256" key="3">
    <source>
        <dbReference type="ARBA" id="ARBA00022519"/>
    </source>
</evidence>
<sequence length="495" mass="56354">MSEIESTPKKSSNIFVTIFIGLIVISFMFTGYQSLTTSPNSVAKVGDEFIKVEEYQREYNRQLEFFRNILGGKDLTTQQIQQFRIKETALSNLVQLKLTLILGDKVGVIPSSEEIKTEIKRQPYFQVNGQFSINRYKDLLAANRMNPAQFEESIKDQVRGMNSDAIFTSMPISESYLKDVENFRSQKIEANIIEIDKEALRKKLTISNDEITKYLADETNANRVQSLFNERKPTLDQKEEVKARHILFKTDGKNDKQKLKAITTLRGKLTKSNFISQAKQHTEEEAGKSTGGDLRWFTRGAMVPEFEKVAFELKPGTISRPVKTPFGYHIIYVEDKKEAKEATLEEFKNQLASELIRKTKNDEVEAMATEAKKEVASAANSSRKLNALKKKYGIKIELSKEISKLDGSTGQIQLEAANLNDIFKKGLDQSELYTFDRASNIVVVKTSKFDNKESVNEESMDERNRSLRNILSKKLKQDILKDLEASVTVKDFGVL</sequence>
<evidence type="ECO:0000256" key="11">
    <source>
        <dbReference type="PROSITE-ProRule" id="PRU00278"/>
    </source>
</evidence>
<protein>
    <recommendedName>
        <fullName evidence="9">Periplasmic chaperone PpiD</fullName>
    </recommendedName>
    <alternativeName>
        <fullName evidence="10">Periplasmic folding chaperone</fullName>
    </alternativeName>
</protein>
<feature type="domain" description="PpiC" evidence="14">
    <location>
        <begin position="238"/>
        <end position="335"/>
    </location>
</feature>
<proteinExistence type="inferred from homology"/>
<keyword evidence="4 13" id="KW-0812">Transmembrane</keyword>
<dbReference type="Gene3D" id="3.10.50.40">
    <property type="match status" value="1"/>
</dbReference>
<gene>
    <name evidence="15" type="ordered locus">BMS_2917</name>
</gene>
<dbReference type="InterPro" id="IPR046357">
    <property type="entry name" value="PPIase_dom_sf"/>
</dbReference>
<dbReference type="AlphaFoldDB" id="E1WYP7"/>
<feature type="transmembrane region" description="Helical" evidence="13">
    <location>
        <begin position="12"/>
        <end position="32"/>
    </location>
</feature>
<reference evidence="16" key="1">
    <citation type="journal article" date="2013" name="ISME J.">
        <title>A small predatory core genome in the divergent marine Bacteriovorax marinus SJ and the terrestrial Bdellovibrio bacteriovorus.</title>
        <authorList>
            <person name="Crossman L.C."/>
            <person name="Chen H."/>
            <person name="Cerdeno-Tarraga A.M."/>
            <person name="Brooks K."/>
            <person name="Quail M.A."/>
            <person name="Pineiro S.A."/>
            <person name="Hobley L."/>
            <person name="Sockett R.E."/>
            <person name="Bentley S.D."/>
            <person name="Parkhill J."/>
            <person name="Williams H.N."/>
            <person name="Stine O.C."/>
        </authorList>
    </citation>
    <scope>NUCLEOTIDE SEQUENCE [LARGE SCALE GENOMIC DNA]</scope>
    <source>
        <strain evidence="16">ATCC BAA-682 / DSM 15412 / SJ</strain>
    </source>
</reference>
<evidence type="ECO:0000256" key="10">
    <source>
        <dbReference type="ARBA" id="ARBA00042775"/>
    </source>
</evidence>
<dbReference type="PATRIC" id="fig|862908.3.peg.2789"/>
<dbReference type="SUPFAM" id="SSF109998">
    <property type="entry name" value="Triger factor/SurA peptide-binding domain-like"/>
    <property type="match status" value="1"/>
</dbReference>
<dbReference type="Proteomes" id="UP000008963">
    <property type="component" value="Chromosome"/>
</dbReference>
<keyword evidence="3" id="KW-0997">Cell inner membrane</keyword>
<organism evidence="15 16">
    <name type="scientific">Halobacteriovorax marinus (strain ATCC BAA-682 / DSM 15412 / SJ)</name>
    <name type="common">Bacteriovorax marinus</name>
    <dbReference type="NCBI Taxonomy" id="862908"/>
    <lineage>
        <taxon>Bacteria</taxon>
        <taxon>Pseudomonadati</taxon>
        <taxon>Bdellovibrionota</taxon>
        <taxon>Bacteriovoracia</taxon>
        <taxon>Bacteriovoracales</taxon>
        <taxon>Halobacteriovoraceae</taxon>
        <taxon>Halobacteriovorax</taxon>
    </lineage>
</organism>
<keyword evidence="16" id="KW-1185">Reference proteome</keyword>
<dbReference type="InterPro" id="IPR052029">
    <property type="entry name" value="PpiD_chaperone"/>
</dbReference>
<evidence type="ECO:0000256" key="9">
    <source>
        <dbReference type="ARBA" id="ARBA00040743"/>
    </source>
</evidence>
<dbReference type="GO" id="GO:0005886">
    <property type="term" value="C:plasma membrane"/>
    <property type="evidence" value="ECO:0007669"/>
    <property type="project" value="UniProtKB-SubCell"/>
</dbReference>
<evidence type="ECO:0000256" key="2">
    <source>
        <dbReference type="ARBA" id="ARBA00022475"/>
    </source>
</evidence>
<evidence type="ECO:0000256" key="7">
    <source>
        <dbReference type="ARBA" id="ARBA00023186"/>
    </source>
</evidence>
<dbReference type="Pfam" id="PF00639">
    <property type="entry name" value="Rotamase"/>
    <property type="match status" value="1"/>
</dbReference>
<evidence type="ECO:0000256" key="12">
    <source>
        <dbReference type="SAM" id="Coils"/>
    </source>
</evidence>
<comment type="subcellular location">
    <subcellularLocation>
        <location evidence="1">Cell inner membrane</location>
        <topology evidence="1">Single-pass type II membrane protein</topology>
        <orientation evidence="1">Periplasmic side</orientation>
    </subcellularLocation>
</comment>
<dbReference type="eggNOG" id="COG0760">
    <property type="taxonomic scope" value="Bacteria"/>
</dbReference>
<evidence type="ECO:0000259" key="14">
    <source>
        <dbReference type="PROSITE" id="PS50198"/>
    </source>
</evidence>
<evidence type="ECO:0000313" key="15">
    <source>
        <dbReference type="EMBL" id="CBW27687.1"/>
    </source>
</evidence>
<keyword evidence="11 15" id="KW-0413">Isomerase</keyword>
<evidence type="ECO:0000256" key="5">
    <source>
        <dbReference type="ARBA" id="ARBA00022989"/>
    </source>
</evidence>
<dbReference type="InterPro" id="IPR027304">
    <property type="entry name" value="Trigger_fact/SurA_dom_sf"/>
</dbReference>
<evidence type="ECO:0000256" key="4">
    <source>
        <dbReference type="ARBA" id="ARBA00022692"/>
    </source>
</evidence>
<dbReference type="STRING" id="862908.BMS_2917"/>
<evidence type="ECO:0000256" key="1">
    <source>
        <dbReference type="ARBA" id="ARBA00004382"/>
    </source>
</evidence>
<dbReference type="Pfam" id="PF13624">
    <property type="entry name" value="SurA_N_3"/>
    <property type="match status" value="1"/>
</dbReference>
<dbReference type="KEGG" id="bmx:BMS_2917"/>
<keyword evidence="6 13" id="KW-0472">Membrane</keyword>
<dbReference type="PROSITE" id="PS50198">
    <property type="entry name" value="PPIC_PPIASE_2"/>
    <property type="match status" value="1"/>
</dbReference>
<evidence type="ECO:0000256" key="6">
    <source>
        <dbReference type="ARBA" id="ARBA00023136"/>
    </source>
</evidence>
<keyword evidence="2" id="KW-1003">Cell membrane</keyword>
<keyword evidence="12" id="KW-0175">Coiled coil</keyword>
<dbReference type="RefSeq" id="WP_014245461.1">
    <property type="nucleotide sequence ID" value="NC_016620.1"/>
</dbReference>
<evidence type="ECO:0000256" key="8">
    <source>
        <dbReference type="ARBA" id="ARBA00038408"/>
    </source>
</evidence>
<feature type="coiled-coil region" evidence="12">
    <location>
        <begin position="337"/>
        <end position="381"/>
    </location>
</feature>
<keyword evidence="7" id="KW-0143">Chaperone</keyword>
<keyword evidence="11" id="KW-0697">Rotamase</keyword>
<name>E1WYP7_HALMS</name>
<evidence type="ECO:0000313" key="16">
    <source>
        <dbReference type="Proteomes" id="UP000008963"/>
    </source>
</evidence>